<reference evidence="4" key="2">
    <citation type="submission" date="2020-08" db="EMBL/GenBank/DDBJ databases">
        <title>Plant Genome Project.</title>
        <authorList>
            <person name="Zhang R.-G."/>
        </authorList>
    </citation>
    <scope>NUCLEOTIDE SEQUENCE</scope>
    <source>
        <strain evidence="4">Huo1</strain>
        <tissue evidence="4">Leaf</tissue>
    </source>
</reference>
<comment type="caution">
    <text evidence="4">The sequence shown here is derived from an EMBL/GenBank/DDBJ whole genome shotgun (WGS) entry which is preliminary data.</text>
</comment>
<dbReference type="Proteomes" id="UP000298416">
    <property type="component" value="Unassembled WGS sequence"/>
</dbReference>
<name>A0A4D9AED1_SALSN</name>
<dbReference type="PANTHER" id="PTHR19854:SF1">
    <property type="entry name" value="GUANINE NUCLEOTIDE-BINDING PROTEIN SUBUNIT BETA-LIKE PROTEIN 1"/>
    <property type="match status" value="1"/>
</dbReference>
<protein>
    <submittedName>
        <fullName evidence="4">Uncharacterized protein</fullName>
    </submittedName>
</protein>
<dbReference type="AlphaFoldDB" id="A0A4D9AED1"/>
<dbReference type="Gene3D" id="2.130.10.10">
    <property type="entry name" value="YVTN repeat-like/Quinoprotein amine dehydrogenase"/>
    <property type="match status" value="3"/>
</dbReference>
<proteinExistence type="predicted"/>
<dbReference type="Pfam" id="PF00400">
    <property type="entry name" value="WD40"/>
    <property type="match status" value="3"/>
</dbReference>
<evidence type="ECO:0000313" key="4">
    <source>
        <dbReference type="EMBL" id="KAG6388073.1"/>
    </source>
</evidence>
<dbReference type="PANTHER" id="PTHR19854">
    <property type="entry name" value="TRANSDUCIN BETA-LIKE 3"/>
    <property type="match status" value="1"/>
</dbReference>
<dbReference type="InterPro" id="IPR019775">
    <property type="entry name" value="WD40_repeat_CS"/>
</dbReference>
<gene>
    <name evidence="4" type="ORF">SASPL_153270</name>
    <name evidence="5" type="ORF">SASPL_153446</name>
</gene>
<evidence type="ECO:0000313" key="6">
    <source>
        <dbReference type="Proteomes" id="UP000298416"/>
    </source>
</evidence>
<accession>A0A4D9AED1</accession>
<dbReference type="PROSITE" id="PS00678">
    <property type="entry name" value="WD_REPEATS_1"/>
    <property type="match status" value="1"/>
</dbReference>
<dbReference type="InterPro" id="IPR020472">
    <property type="entry name" value="WD40_PAC1"/>
</dbReference>
<dbReference type="PRINTS" id="PR00320">
    <property type="entry name" value="GPROTEINBRPT"/>
</dbReference>
<sequence>MSKRPPPDPVAVLRGHRASATDVCFHPVKNILFSGSTDGELRIWDTLQRRTISSSWVHSAAHGIISIAAAGENRLISQGRDGAIKLWDLGEAGLSRSPLTTINTNSYHFCKLSVFDNPQAEITPTEKVSKNPHETEVGSKTGGRNYVATAGEDLSVVEIWDVNTAEKLVKLPPSSVDRSAKSRGMCMAVGAFLPSESEVYAHVVAGFEDGSMVLWDLRNPSLPVTSVKFHSEAVLSLSIDSSCGGGVSGSADEKIVTFSLNPSMGSCLVKKEVILERPGIAGTSIRPDGKIFATAGWDHRVRIHDYRKGNALAILKYHHAICNAVTFSANSKLMASSSEDATIALWELYPPRN</sequence>
<reference evidence="4" key="1">
    <citation type="submission" date="2018-01" db="EMBL/GenBank/DDBJ databases">
        <authorList>
            <person name="Mao J.F."/>
        </authorList>
    </citation>
    <scope>NUCLEOTIDE SEQUENCE</scope>
    <source>
        <strain evidence="4">Huo1</strain>
        <tissue evidence="4">Leaf</tissue>
    </source>
</reference>
<dbReference type="PROSITE" id="PS50294">
    <property type="entry name" value="WD_REPEATS_REGION"/>
    <property type="match status" value="2"/>
</dbReference>
<organism evidence="4">
    <name type="scientific">Salvia splendens</name>
    <name type="common">Scarlet sage</name>
    <dbReference type="NCBI Taxonomy" id="180675"/>
    <lineage>
        <taxon>Eukaryota</taxon>
        <taxon>Viridiplantae</taxon>
        <taxon>Streptophyta</taxon>
        <taxon>Embryophyta</taxon>
        <taxon>Tracheophyta</taxon>
        <taxon>Spermatophyta</taxon>
        <taxon>Magnoliopsida</taxon>
        <taxon>eudicotyledons</taxon>
        <taxon>Gunneridae</taxon>
        <taxon>Pentapetalae</taxon>
        <taxon>asterids</taxon>
        <taxon>lamiids</taxon>
        <taxon>Lamiales</taxon>
        <taxon>Lamiaceae</taxon>
        <taxon>Nepetoideae</taxon>
        <taxon>Mentheae</taxon>
        <taxon>Salviinae</taxon>
        <taxon>Salvia</taxon>
        <taxon>Salvia subgen. Calosphace</taxon>
        <taxon>core Calosphace</taxon>
    </lineage>
</organism>
<dbReference type="InterPro" id="IPR001680">
    <property type="entry name" value="WD40_rpt"/>
</dbReference>
<dbReference type="SUPFAM" id="SSF50978">
    <property type="entry name" value="WD40 repeat-like"/>
    <property type="match status" value="1"/>
</dbReference>
<dbReference type="PROSITE" id="PS50082">
    <property type="entry name" value="WD_REPEATS_2"/>
    <property type="match status" value="2"/>
</dbReference>
<evidence type="ECO:0000313" key="5">
    <source>
        <dbReference type="EMBL" id="KAG6388245.1"/>
    </source>
</evidence>
<dbReference type="EMBL" id="PNBA02000021">
    <property type="protein sequence ID" value="KAG6388073.1"/>
    <property type="molecule type" value="Genomic_DNA"/>
</dbReference>
<dbReference type="EMBL" id="PNBA02000021">
    <property type="protein sequence ID" value="KAG6388245.1"/>
    <property type="molecule type" value="Genomic_DNA"/>
</dbReference>
<feature type="repeat" description="WD" evidence="3">
    <location>
        <begin position="315"/>
        <end position="353"/>
    </location>
</feature>
<keyword evidence="1 3" id="KW-0853">WD repeat</keyword>
<dbReference type="InterPro" id="IPR036322">
    <property type="entry name" value="WD40_repeat_dom_sf"/>
</dbReference>
<dbReference type="SMART" id="SM00320">
    <property type="entry name" value="WD40"/>
    <property type="match status" value="6"/>
</dbReference>
<evidence type="ECO:0000256" key="2">
    <source>
        <dbReference type="ARBA" id="ARBA00022737"/>
    </source>
</evidence>
<evidence type="ECO:0000256" key="3">
    <source>
        <dbReference type="PROSITE-ProRule" id="PRU00221"/>
    </source>
</evidence>
<keyword evidence="2" id="KW-0677">Repeat</keyword>
<keyword evidence="6" id="KW-1185">Reference proteome</keyword>
<dbReference type="InterPro" id="IPR015943">
    <property type="entry name" value="WD40/YVTN_repeat-like_dom_sf"/>
</dbReference>
<feature type="repeat" description="WD" evidence="3">
    <location>
        <begin position="13"/>
        <end position="54"/>
    </location>
</feature>
<evidence type="ECO:0000256" key="1">
    <source>
        <dbReference type="ARBA" id="ARBA00022574"/>
    </source>
</evidence>
<dbReference type="STRING" id="180675.A0A4D9AED1"/>
<dbReference type="OrthoDB" id="7668193at2759"/>